<gene>
    <name evidence="1" type="ORF">Ccr32_gp003</name>
    <name evidence="2" type="ORF">Ccr32_gp315</name>
</gene>
<name>A0A1V0EDC3_9CAUD</name>
<evidence type="ECO:0000313" key="3">
    <source>
        <dbReference type="Proteomes" id="UP000222485"/>
    </source>
</evidence>
<protein>
    <submittedName>
        <fullName evidence="1">Uncharacterized protein</fullName>
    </submittedName>
</protein>
<reference evidence="3" key="1">
    <citation type="journal article" date="2017" name="Curr. Microbiol.">
        <title>Genomic Diversity of Type B3 Bacteriophages of Caulobacter crescentus.</title>
        <authorList>
            <person name="Ash K.T."/>
            <person name="Drake K.M."/>
            <person name="Gibbs W.S."/>
            <person name="Ely B."/>
        </authorList>
    </citation>
    <scope>NUCLEOTIDE SEQUENCE [LARGE SCALE GENOMIC DNA]</scope>
</reference>
<dbReference type="Proteomes" id="UP000222485">
    <property type="component" value="Genome"/>
</dbReference>
<reference evidence="1" key="2">
    <citation type="journal article" date="2017" name="Curr. Microbiol.">
        <title>Genomic diversity of type B3 bacteriophages of Caulobacter crescentus.</title>
        <authorList>
            <person name="Ash K.T."/>
            <person name="Drake K.M."/>
            <person name="Gibbs W.S."/>
            <person name="Ely B."/>
        </authorList>
    </citation>
    <scope>NUCLEOTIDE SEQUENCE</scope>
</reference>
<evidence type="ECO:0000313" key="1">
    <source>
        <dbReference type="EMBL" id="ARB14922.1"/>
    </source>
</evidence>
<proteinExistence type="predicted"/>
<sequence length="38" mass="4230">MRPRMFAFLRRLSLAAVHGVLWAILLAMLALGGPRRAP</sequence>
<evidence type="ECO:0000313" key="2">
    <source>
        <dbReference type="EMBL" id="ARB15233.1"/>
    </source>
</evidence>
<organism evidence="1 3">
    <name type="scientific">Caulobacter phage Ccr32</name>
    <dbReference type="NCBI Taxonomy" id="1959738"/>
    <lineage>
        <taxon>Viruses</taxon>
        <taxon>Duplodnaviria</taxon>
        <taxon>Heunggongvirae</taxon>
        <taxon>Uroviricota</taxon>
        <taxon>Caudoviricetes</taxon>
        <taxon>Jeanschmidtviridae</taxon>
        <taxon>Shapirovirus</taxon>
        <taxon>Shapirovirus cbk</taxon>
    </lineage>
</organism>
<dbReference type="EMBL" id="KY555146">
    <property type="protein sequence ID" value="ARB15233.1"/>
    <property type="molecule type" value="Genomic_DNA"/>
</dbReference>
<accession>A0A1V0EDC3</accession>
<dbReference type="EMBL" id="KY555146">
    <property type="protein sequence ID" value="ARB14922.1"/>
    <property type="molecule type" value="Genomic_DNA"/>
</dbReference>